<evidence type="ECO:0000256" key="4">
    <source>
        <dbReference type="ARBA" id="ARBA00023139"/>
    </source>
</evidence>
<reference evidence="12 13" key="1">
    <citation type="submission" date="2016-12" db="EMBL/GenBank/DDBJ databases">
        <title>Thioflexothrix psekupsii D3 genome sequencing and assembly.</title>
        <authorList>
            <person name="Fomenkov A."/>
            <person name="Vincze T."/>
            <person name="Grabovich M."/>
            <person name="Anton B.P."/>
            <person name="Dubinina G."/>
            <person name="Orlova M."/>
            <person name="Belousova E."/>
            <person name="Roberts R.J."/>
        </authorList>
    </citation>
    <scope>NUCLEOTIDE SEQUENCE [LARGE SCALE GENOMIC DNA]</scope>
    <source>
        <strain evidence="12">D3</strain>
    </source>
</reference>
<dbReference type="NCBIfam" id="TIGR02802">
    <property type="entry name" value="Pal_lipo"/>
    <property type="match status" value="1"/>
</dbReference>
<evidence type="ECO:0000256" key="6">
    <source>
        <dbReference type="ARBA" id="ARBA00023288"/>
    </source>
</evidence>
<evidence type="ECO:0000256" key="8">
    <source>
        <dbReference type="HAMAP-Rule" id="MF_02204"/>
    </source>
</evidence>
<keyword evidence="7 8" id="KW-0131">Cell cycle</keyword>
<keyword evidence="3 8" id="KW-0472">Membrane</keyword>
<dbReference type="PROSITE" id="PS01068">
    <property type="entry name" value="OMPA_1"/>
    <property type="match status" value="1"/>
</dbReference>
<keyword evidence="5 8" id="KW-0998">Cell outer membrane</keyword>
<dbReference type="Gene3D" id="3.30.1330.60">
    <property type="entry name" value="OmpA-like domain"/>
    <property type="match status" value="1"/>
</dbReference>
<dbReference type="GO" id="GO:0009279">
    <property type="term" value="C:cell outer membrane"/>
    <property type="evidence" value="ECO:0007669"/>
    <property type="project" value="UniProtKB-SubCell"/>
</dbReference>
<dbReference type="AlphaFoldDB" id="A0A251XB03"/>
<keyword evidence="4 8" id="KW-0564">Palmitate</keyword>
<dbReference type="PROSITE" id="PS51257">
    <property type="entry name" value="PROKAR_LIPOPROTEIN"/>
    <property type="match status" value="1"/>
</dbReference>
<feature type="domain" description="OmpA-like" evidence="11">
    <location>
        <begin position="61"/>
        <end position="175"/>
    </location>
</feature>
<comment type="similarity">
    <text evidence="8">Belongs to the Pal lipoprotein family.</text>
</comment>
<dbReference type="Proteomes" id="UP000194798">
    <property type="component" value="Unassembled WGS sequence"/>
</dbReference>
<evidence type="ECO:0000256" key="3">
    <source>
        <dbReference type="ARBA" id="ARBA00023136"/>
    </source>
</evidence>
<accession>A0A251XB03</accession>
<dbReference type="InterPro" id="IPR036737">
    <property type="entry name" value="OmpA-like_sf"/>
</dbReference>
<dbReference type="InterPro" id="IPR006665">
    <property type="entry name" value="OmpA-like"/>
</dbReference>
<dbReference type="PANTHER" id="PTHR30329">
    <property type="entry name" value="STATOR ELEMENT OF FLAGELLAR MOTOR COMPLEX"/>
    <property type="match status" value="1"/>
</dbReference>
<keyword evidence="6 8" id="KW-0449">Lipoprotein</keyword>
<evidence type="ECO:0000313" key="13">
    <source>
        <dbReference type="Proteomes" id="UP000194798"/>
    </source>
</evidence>
<dbReference type="CDD" id="cd07185">
    <property type="entry name" value="OmpA_C-like"/>
    <property type="match status" value="1"/>
</dbReference>
<dbReference type="RefSeq" id="WP_086487074.1">
    <property type="nucleotide sequence ID" value="NZ_MSLT01000006.1"/>
</dbReference>
<dbReference type="InterPro" id="IPR014169">
    <property type="entry name" value="Pal_lipo_C"/>
</dbReference>
<dbReference type="InterPro" id="IPR006690">
    <property type="entry name" value="OMPA-like_CS"/>
</dbReference>
<dbReference type="SUPFAM" id="SSF103088">
    <property type="entry name" value="OmpA-like"/>
    <property type="match status" value="1"/>
</dbReference>
<proteinExistence type="inferred from homology"/>
<feature type="region of interest" description="Disordered" evidence="9">
    <location>
        <begin position="23"/>
        <end position="61"/>
    </location>
</feature>
<sequence>MKKTHLSLLLAVLVATGCSSKSALQKEDPNASGVQNQPNATDTTQGAGDRFGQDGNQFGSGSMSAIPVERLIYFDFDRSDIRADSEAVLQAHAAYLGANPNVVVRLEGHADERGSREYNLALGERRANAAKRTLGIFGVPDNRMTTLSYGEEMPLDTGSNEGSWQRNRRVEIVYP</sequence>
<evidence type="ECO:0000256" key="1">
    <source>
        <dbReference type="ARBA" id="ARBA00022618"/>
    </source>
</evidence>
<organism evidence="12 13">
    <name type="scientific">Thioflexithrix psekupsensis</name>
    <dbReference type="NCBI Taxonomy" id="1570016"/>
    <lineage>
        <taxon>Bacteria</taxon>
        <taxon>Pseudomonadati</taxon>
        <taxon>Pseudomonadota</taxon>
        <taxon>Gammaproteobacteria</taxon>
        <taxon>Thiotrichales</taxon>
        <taxon>Thioflexithrix</taxon>
    </lineage>
</organism>
<comment type="subcellular location">
    <subcellularLocation>
        <location evidence="8">Cell outer membrane</location>
        <topology evidence="8">Lipid-anchor</topology>
    </subcellularLocation>
</comment>
<dbReference type="EMBL" id="MSLT01000006">
    <property type="protein sequence ID" value="OUD15478.1"/>
    <property type="molecule type" value="Genomic_DNA"/>
</dbReference>
<keyword evidence="13" id="KW-1185">Reference proteome</keyword>
<protein>
    <recommendedName>
        <fullName evidence="8">Peptidoglycan-associated lipoprotein</fullName>
        <shortName evidence="8">PAL</shortName>
    </recommendedName>
</protein>
<dbReference type="PANTHER" id="PTHR30329:SF21">
    <property type="entry name" value="LIPOPROTEIN YIAD-RELATED"/>
    <property type="match status" value="1"/>
</dbReference>
<dbReference type="OrthoDB" id="9809164at2"/>
<dbReference type="InterPro" id="IPR050330">
    <property type="entry name" value="Bact_OuterMem_StrucFunc"/>
</dbReference>
<evidence type="ECO:0000256" key="7">
    <source>
        <dbReference type="ARBA" id="ARBA00023306"/>
    </source>
</evidence>
<evidence type="ECO:0000256" key="5">
    <source>
        <dbReference type="ARBA" id="ARBA00023237"/>
    </source>
</evidence>
<dbReference type="InterPro" id="IPR039001">
    <property type="entry name" value="Pal"/>
</dbReference>
<gene>
    <name evidence="8" type="primary">pal</name>
    <name evidence="12" type="ORF">TPSD3_02830</name>
</gene>
<dbReference type="Pfam" id="PF00691">
    <property type="entry name" value="OmpA"/>
    <property type="match status" value="1"/>
</dbReference>
<evidence type="ECO:0000256" key="9">
    <source>
        <dbReference type="SAM" id="MobiDB-lite"/>
    </source>
</evidence>
<dbReference type="PROSITE" id="PS51123">
    <property type="entry name" value="OMPA_2"/>
    <property type="match status" value="1"/>
</dbReference>
<evidence type="ECO:0000259" key="11">
    <source>
        <dbReference type="PROSITE" id="PS51123"/>
    </source>
</evidence>
<feature type="signal peptide" evidence="10">
    <location>
        <begin position="1"/>
        <end position="23"/>
    </location>
</feature>
<comment type="caution">
    <text evidence="12">The sequence shown here is derived from an EMBL/GenBank/DDBJ whole genome shotgun (WGS) entry which is preliminary data.</text>
</comment>
<keyword evidence="2 8" id="KW-0732">Signal</keyword>
<keyword evidence="1 8" id="KW-0132">Cell division</keyword>
<feature type="chain" id="PRO_5012015867" description="Peptidoglycan-associated lipoprotein" evidence="10">
    <location>
        <begin position="24"/>
        <end position="175"/>
    </location>
</feature>
<dbReference type="GO" id="GO:0051301">
    <property type="term" value="P:cell division"/>
    <property type="evidence" value="ECO:0007669"/>
    <property type="project" value="UniProtKB-UniRule"/>
</dbReference>
<name>A0A251XB03_9GAMM</name>
<dbReference type="HAMAP" id="MF_02204">
    <property type="entry name" value="Pal"/>
    <property type="match status" value="1"/>
</dbReference>
<dbReference type="InterPro" id="IPR006664">
    <property type="entry name" value="OMP_bac"/>
</dbReference>
<evidence type="ECO:0000256" key="10">
    <source>
        <dbReference type="SAM" id="SignalP"/>
    </source>
</evidence>
<evidence type="ECO:0000313" key="12">
    <source>
        <dbReference type="EMBL" id="OUD15478.1"/>
    </source>
</evidence>
<comment type="subunit">
    <text evidence="8">The Tol-Pal system is composed of five core proteins: the inner membrane proteins TolA, TolQ and TolR, the periplasmic protein TolB and the outer membrane protein Pal. They form a network linking the inner and outer membranes and the peptidoglycan layer.</text>
</comment>
<comment type="function">
    <text evidence="8">Part of the Tol-Pal system, which plays a role in outer membrane invagination during cell division and is important for maintaining outer membrane integrity.</text>
</comment>
<feature type="compositionally biased region" description="Polar residues" evidence="9">
    <location>
        <begin position="32"/>
        <end position="46"/>
    </location>
</feature>
<evidence type="ECO:0000256" key="2">
    <source>
        <dbReference type="ARBA" id="ARBA00022729"/>
    </source>
</evidence>
<dbReference type="PRINTS" id="PR01021">
    <property type="entry name" value="OMPADOMAIN"/>
</dbReference>